<evidence type="ECO:0000256" key="1">
    <source>
        <dbReference type="SAM" id="MobiDB-lite"/>
    </source>
</evidence>
<reference evidence="2 3" key="1">
    <citation type="submission" date="2021-06" db="EMBL/GenBank/DDBJ databases">
        <title>Actinomycetes sequencing.</title>
        <authorList>
            <person name="Shan Q."/>
        </authorList>
    </citation>
    <scope>NUCLEOTIDE SEQUENCE [LARGE SCALE GENOMIC DNA]</scope>
    <source>
        <strain evidence="2 3">NEAU-G5</strain>
    </source>
</reference>
<feature type="region of interest" description="Disordered" evidence="1">
    <location>
        <begin position="1"/>
        <end position="36"/>
    </location>
</feature>
<dbReference type="EMBL" id="JAHKNI010000028">
    <property type="protein sequence ID" value="MBU3067969.1"/>
    <property type="molecule type" value="Genomic_DNA"/>
</dbReference>
<evidence type="ECO:0000313" key="3">
    <source>
        <dbReference type="Proteomes" id="UP000733379"/>
    </source>
</evidence>
<gene>
    <name evidence="2" type="ORF">KO481_41460</name>
</gene>
<sequence>MSPVSRGRKGKKTKKQDRAEVPVEADSGDLASPEDLGMGEMMDEVAARIAEFEQVDEPVDGEYLAAGLLAVGYGESEDYREVFARLFIDKARELASPGAVAFLRCVAELTSEPARALASEAAAELAGAGVVAPAWVSELDQPVSAGEFVRWPDTDGAGATLFGSFVRAGRTDGFLVFIDDENCGAAYDLAPFVGAGLEESRRLTDEQEPADEEPMSAQDFRWQVQAALDARMLHDRAARELGIEIAEPEDEDSIPHEVVEVVVRARLGVLPEPTKPLPVHVHPEFELGPA</sequence>
<comment type="caution">
    <text evidence="2">The sequence shown here is derived from an EMBL/GenBank/DDBJ whole genome shotgun (WGS) entry which is preliminary data.</text>
</comment>
<dbReference type="Proteomes" id="UP000733379">
    <property type="component" value="Unassembled WGS sequence"/>
</dbReference>
<feature type="compositionally biased region" description="Basic residues" evidence="1">
    <location>
        <begin position="1"/>
        <end position="15"/>
    </location>
</feature>
<proteinExistence type="predicted"/>
<accession>A0ABS6BCG0</accession>
<protein>
    <submittedName>
        <fullName evidence="2">Uncharacterized protein</fullName>
    </submittedName>
</protein>
<name>A0ABS6BCG0_9NOCA</name>
<keyword evidence="3" id="KW-1185">Reference proteome</keyword>
<evidence type="ECO:0000313" key="2">
    <source>
        <dbReference type="EMBL" id="MBU3067969.1"/>
    </source>
</evidence>
<dbReference type="RefSeq" id="WP_215924050.1">
    <property type="nucleotide sequence ID" value="NZ_JAHKNI010000028.1"/>
</dbReference>
<organism evidence="2 3">
    <name type="scientific">Nocardia albiluteola</name>
    <dbReference type="NCBI Taxonomy" id="2842303"/>
    <lineage>
        <taxon>Bacteria</taxon>
        <taxon>Bacillati</taxon>
        <taxon>Actinomycetota</taxon>
        <taxon>Actinomycetes</taxon>
        <taxon>Mycobacteriales</taxon>
        <taxon>Nocardiaceae</taxon>
        <taxon>Nocardia</taxon>
    </lineage>
</organism>